<dbReference type="Pfam" id="PF02597">
    <property type="entry name" value="ThiS"/>
    <property type="match status" value="1"/>
</dbReference>
<dbReference type="SUPFAM" id="SSF54285">
    <property type="entry name" value="MoaD/ThiS"/>
    <property type="match status" value="1"/>
</dbReference>
<dbReference type="EMBL" id="CP032829">
    <property type="protein sequence ID" value="AYJ87352.1"/>
    <property type="molecule type" value="Genomic_DNA"/>
</dbReference>
<keyword evidence="2" id="KW-1185">Reference proteome</keyword>
<dbReference type="AlphaFoldDB" id="A0A494TJ20"/>
<reference evidence="1 2" key="1">
    <citation type="submission" date="2018-09" db="EMBL/GenBank/DDBJ databases">
        <title>Sphingomonas peninsula sp. nov., isolated from fildes peninsula, Antarctic soil.</title>
        <authorList>
            <person name="Yingchao G."/>
        </authorList>
    </citation>
    <scope>NUCLEOTIDE SEQUENCE [LARGE SCALE GENOMIC DNA]</scope>
    <source>
        <strain evidence="1 2">YZ-8</strain>
    </source>
</reference>
<dbReference type="CDD" id="cd00754">
    <property type="entry name" value="Ubl_MoaD"/>
    <property type="match status" value="1"/>
</dbReference>
<dbReference type="InterPro" id="IPR003749">
    <property type="entry name" value="ThiS/MoaD-like"/>
</dbReference>
<evidence type="ECO:0000313" key="1">
    <source>
        <dbReference type="EMBL" id="AYJ87352.1"/>
    </source>
</evidence>
<dbReference type="InterPro" id="IPR012675">
    <property type="entry name" value="Beta-grasp_dom_sf"/>
</dbReference>
<evidence type="ECO:0000313" key="2">
    <source>
        <dbReference type="Proteomes" id="UP000276254"/>
    </source>
</evidence>
<name>A0A494TJ20_SPHPE</name>
<accession>A0A494TJ20</accession>
<sequence length="109" mass="11378">MGGGGPDGHYRLGLSAGRHPAHGLTVAKVLYFARFREAIGIGEEEIDLLPSDTSLAALCERLCERGGGYAVAFDDMTKVRGAIDLEMAALDSPLGSAQEIAFFPPVTGG</sequence>
<dbReference type="Gene3D" id="3.10.20.30">
    <property type="match status" value="1"/>
</dbReference>
<gene>
    <name evidence="1" type="ORF">D3Y57_17230</name>
</gene>
<dbReference type="Proteomes" id="UP000276254">
    <property type="component" value="Chromosome"/>
</dbReference>
<protein>
    <submittedName>
        <fullName evidence="1">MoaD/ThiS family protein</fullName>
    </submittedName>
</protein>
<dbReference type="KEGG" id="spha:D3Y57_17230"/>
<organism evidence="1 2">
    <name type="scientific">Sphingomonas paeninsulae</name>
    <dbReference type="NCBI Taxonomy" id="2319844"/>
    <lineage>
        <taxon>Bacteria</taxon>
        <taxon>Pseudomonadati</taxon>
        <taxon>Pseudomonadota</taxon>
        <taxon>Alphaproteobacteria</taxon>
        <taxon>Sphingomonadales</taxon>
        <taxon>Sphingomonadaceae</taxon>
        <taxon>Sphingomonas</taxon>
    </lineage>
</organism>
<dbReference type="InterPro" id="IPR016155">
    <property type="entry name" value="Mopterin_synth/thiamin_S_b"/>
</dbReference>
<proteinExistence type="predicted"/>
<dbReference type="OrthoDB" id="9800712at2"/>